<proteinExistence type="predicted"/>
<evidence type="ECO:0000313" key="1">
    <source>
        <dbReference type="EMBL" id="KAG0717304.1"/>
    </source>
</evidence>
<protein>
    <submittedName>
        <fullName evidence="1">Uncharacterized protein</fullName>
    </submittedName>
</protein>
<name>A0A8J5CNW8_CHIOP</name>
<dbReference type="Proteomes" id="UP000770661">
    <property type="component" value="Unassembled WGS sequence"/>
</dbReference>
<dbReference type="AlphaFoldDB" id="A0A8J5CNW8"/>
<reference evidence="1" key="1">
    <citation type="submission" date="2020-07" db="EMBL/GenBank/DDBJ databases">
        <title>The High-quality genome of the commercially important snow crab, Chionoecetes opilio.</title>
        <authorList>
            <person name="Jeong J.-H."/>
            <person name="Ryu S."/>
        </authorList>
    </citation>
    <scope>NUCLEOTIDE SEQUENCE</scope>
    <source>
        <strain evidence="1">MADBK_172401_WGS</strain>
        <tissue evidence="1">Digestive gland</tissue>
    </source>
</reference>
<comment type="caution">
    <text evidence="1">The sequence shown here is derived from an EMBL/GenBank/DDBJ whole genome shotgun (WGS) entry which is preliminary data.</text>
</comment>
<evidence type="ECO:0000313" key="2">
    <source>
        <dbReference type="Proteomes" id="UP000770661"/>
    </source>
</evidence>
<keyword evidence="2" id="KW-1185">Reference proteome</keyword>
<organism evidence="1 2">
    <name type="scientific">Chionoecetes opilio</name>
    <name type="common">Atlantic snow crab</name>
    <name type="synonym">Cancer opilio</name>
    <dbReference type="NCBI Taxonomy" id="41210"/>
    <lineage>
        <taxon>Eukaryota</taxon>
        <taxon>Metazoa</taxon>
        <taxon>Ecdysozoa</taxon>
        <taxon>Arthropoda</taxon>
        <taxon>Crustacea</taxon>
        <taxon>Multicrustacea</taxon>
        <taxon>Malacostraca</taxon>
        <taxon>Eumalacostraca</taxon>
        <taxon>Eucarida</taxon>
        <taxon>Decapoda</taxon>
        <taxon>Pleocyemata</taxon>
        <taxon>Brachyura</taxon>
        <taxon>Eubrachyura</taxon>
        <taxon>Majoidea</taxon>
        <taxon>Majidae</taxon>
        <taxon>Chionoecetes</taxon>
    </lineage>
</organism>
<gene>
    <name evidence="1" type="ORF">GWK47_008092</name>
</gene>
<sequence length="279" mass="30939">MHHASQAMKQLETELWVTDKIADFNDLCNKVNDPSFLNKDQAPSETQDCGLELTRELSAARQFDKDADEEVAESLYESLVSTTQRDGEPVYEPPDMAKAALGHISGYLGHKVTRMSRCDDCITVMVDKDGFELHASVELGEENRCTDEFLVMTRTLNKGGLKRPTEMGVNLTLGVCQVHEDQSLKIIGGHILGLLAFKMSDPWENNLSTATELGMAVLHLTNTYIRAPQDRAGTMTCSSSLFFCFSEHQLSSSFPILLERRVELVPSVAVGPGPVKTWK</sequence>
<dbReference type="EMBL" id="JACEEZ010017815">
    <property type="protein sequence ID" value="KAG0717304.1"/>
    <property type="molecule type" value="Genomic_DNA"/>
</dbReference>
<accession>A0A8J5CNW8</accession>